<organism evidence="1 2">
    <name type="scientific">Catonella morbi ATCC 51271</name>
    <dbReference type="NCBI Taxonomy" id="592026"/>
    <lineage>
        <taxon>Bacteria</taxon>
        <taxon>Bacillati</taxon>
        <taxon>Bacillota</taxon>
        <taxon>Clostridia</taxon>
        <taxon>Lachnospirales</taxon>
        <taxon>Lachnospiraceae</taxon>
        <taxon>Catonella</taxon>
    </lineage>
</organism>
<reference evidence="1 2" key="1">
    <citation type="submission" date="2013-06" db="EMBL/GenBank/DDBJ databases">
        <authorList>
            <person name="Weinstock G."/>
            <person name="Sodergren E."/>
            <person name="Clifton S."/>
            <person name="Fulton L."/>
            <person name="Fulton B."/>
            <person name="Courtney L."/>
            <person name="Fronick C."/>
            <person name="Harrison M."/>
            <person name="Strong C."/>
            <person name="Farmer C."/>
            <person name="Delahaunty K."/>
            <person name="Markovic C."/>
            <person name="Hall O."/>
            <person name="Minx P."/>
            <person name="Tomlinson C."/>
            <person name="Mitreva M."/>
            <person name="Nelson J."/>
            <person name="Hou S."/>
            <person name="Wollam A."/>
            <person name="Pepin K.H."/>
            <person name="Johnson M."/>
            <person name="Bhonagiri V."/>
            <person name="Nash W.E."/>
            <person name="Warren W."/>
            <person name="Chinwalla A."/>
            <person name="Mardis E.R."/>
            <person name="Wilson R.K."/>
        </authorList>
    </citation>
    <scope>NUCLEOTIDE SEQUENCE [LARGE SCALE GENOMIC DNA]</scope>
    <source>
        <strain evidence="1 2">ATCC 51271</strain>
    </source>
</reference>
<dbReference type="HOGENOM" id="CLU_056004_0_0_9"/>
<dbReference type="InterPro" id="IPR014729">
    <property type="entry name" value="Rossmann-like_a/b/a_fold"/>
</dbReference>
<dbReference type="eggNOG" id="COG0037">
    <property type="taxonomic scope" value="Bacteria"/>
</dbReference>
<dbReference type="STRING" id="592026.GCWU0000282_001138"/>
<dbReference type="Gene3D" id="3.40.50.620">
    <property type="entry name" value="HUPs"/>
    <property type="match status" value="1"/>
</dbReference>
<dbReference type="RefSeq" id="WP_023354019.1">
    <property type="nucleotide sequence ID" value="NZ_KI535367.1"/>
</dbReference>
<comment type="caution">
    <text evidence="1">The sequence shown here is derived from an EMBL/GenBank/DDBJ whole genome shotgun (WGS) entry which is preliminary data.</text>
</comment>
<accession>V2ZAK9</accession>
<dbReference type="OrthoDB" id="702at2"/>
<evidence type="ECO:0000313" key="1">
    <source>
        <dbReference type="EMBL" id="ESL03970.1"/>
    </source>
</evidence>
<name>V2ZAK9_9FIRM</name>
<protein>
    <recommendedName>
        <fullName evidence="3">N-acetyl sugar amidotransferase</fullName>
    </recommendedName>
</protein>
<keyword evidence="2" id="KW-1185">Reference proteome</keyword>
<proteinExistence type="predicted"/>
<dbReference type="EMBL" id="ACIL03000007">
    <property type="protein sequence ID" value="ESL03970.1"/>
    <property type="molecule type" value="Genomic_DNA"/>
</dbReference>
<sequence>MKRSCKLCLNDHTVRNIRFNEEGLCNFCEAYLRDKEKLTDFDRLKALFEERISLVKGKHAYDAAVGISGGKDSVFVLYELIHRYRLHVKAFTMNNGFLSKEAKENIDRLVQEFQVEHEYIDFKPSLLKRFYAYSIKKWLVPCIACSYIGYASMINLASKIDAGMIVHGRSPEQMFRAYDEDVFSELVRAGLSSVKDLDLKSLYRGLLGKIDEKLDKTLRDDVNRALFQDVKGDDFREFVAYFLYHPYDEKEIVAFLKENTSWSVGEHYNHYDCRIHPATQYIYQCAEGRPHSLPEISFLVRAGKLTREEAKQMLAGDLLSEKPKAEMKELFNYIGKSQMPTRIKAEIYNKVVSKWKL</sequence>
<gene>
    <name evidence="1" type="ORF">GCWU0000282_001138</name>
</gene>
<dbReference type="SUPFAM" id="SSF52402">
    <property type="entry name" value="Adenine nucleotide alpha hydrolases-like"/>
    <property type="match status" value="1"/>
</dbReference>
<dbReference type="AlphaFoldDB" id="V2ZAK9"/>
<evidence type="ECO:0000313" key="2">
    <source>
        <dbReference type="Proteomes" id="UP000018227"/>
    </source>
</evidence>
<evidence type="ECO:0008006" key="3">
    <source>
        <dbReference type="Google" id="ProtNLM"/>
    </source>
</evidence>
<dbReference type="Proteomes" id="UP000018227">
    <property type="component" value="Unassembled WGS sequence"/>
</dbReference>